<dbReference type="Pfam" id="PF10171">
    <property type="entry name" value="Tim29"/>
    <property type="match status" value="1"/>
</dbReference>
<dbReference type="GO" id="GO:0042721">
    <property type="term" value="C:TIM22 mitochondrial import inner membrane insertion complex"/>
    <property type="evidence" value="ECO:0007669"/>
    <property type="project" value="InterPro"/>
</dbReference>
<name>A0A8C5N5P0_GOUWI</name>
<dbReference type="RefSeq" id="XP_028310266.1">
    <property type="nucleotide sequence ID" value="XM_028454465.1"/>
</dbReference>
<sequence length="242" mass="27127">MAWFFSLRRALSSASVSSPKSRWESVKSSKAGVWLRSLLTDYREACKEIVVGAVARPIKASVYASLLGGALICAYTKPDQSSFRAALLERSNQLSLLSPWIRSSTSDGHVQNLVKLHNQGRLHHLSLGLLSVVYQSDYDADVSVYEAQCSNLSPLWRELPHRVLDVGFVGCWWILESKMKDYDMNEEEFKHLPVHMQLTSPPTVQEVQRNEQLHKESCLVVNVQEEEEQAVDSVGGAVQKGL</sequence>
<keyword evidence="2" id="KW-1185">Reference proteome</keyword>
<dbReference type="PANTHER" id="PTHR21435:SF1">
    <property type="entry name" value="MITOCHONDRIAL IMPORT INNER MEMBRANE TRANSLOCASE SUBUNIT TIM29"/>
    <property type="match status" value="1"/>
</dbReference>
<evidence type="ECO:0000313" key="2">
    <source>
        <dbReference type="Proteomes" id="UP000694680"/>
    </source>
</evidence>
<gene>
    <name evidence="1" type="primary">timm29</name>
</gene>
<proteinExistence type="predicted"/>
<evidence type="ECO:0000313" key="1">
    <source>
        <dbReference type="Ensembl" id="ENSGWIP00000030840.1"/>
    </source>
</evidence>
<evidence type="ECO:0008006" key="3">
    <source>
        <dbReference type="Google" id="ProtNLM"/>
    </source>
</evidence>
<dbReference type="Proteomes" id="UP000694680">
    <property type="component" value="Chromosome 8"/>
</dbReference>
<dbReference type="CTD" id="90580"/>
<dbReference type="GO" id="GO:0045039">
    <property type="term" value="P:protein insertion into mitochondrial inner membrane"/>
    <property type="evidence" value="ECO:0007669"/>
    <property type="project" value="TreeGrafter"/>
</dbReference>
<reference evidence="1" key="3">
    <citation type="submission" date="2025-09" db="UniProtKB">
        <authorList>
            <consortium name="Ensembl"/>
        </authorList>
    </citation>
    <scope>IDENTIFICATION</scope>
</reference>
<dbReference type="PANTHER" id="PTHR21435">
    <property type="entry name" value="MITOCHONDRIAL IMPORT INNER MEMBRANE TRANSLOCASE SUBUNIT TIM29"/>
    <property type="match status" value="1"/>
</dbReference>
<organism evidence="1 2">
    <name type="scientific">Gouania willdenowi</name>
    <name type="common">Blunt-snouted clingfish</name>
    <name type="synonym">Lepadogaster willdenowi</name>
    <dbReference type="NCBI Taxonomy" id="441366"/>
    <lineage>
        <taxon>Eukaryota</taxon>
        <taxon>Metazoa</taxon>
        <taxon>Chordata</taxon>
        <taxon>Craniata</taxon>
        <taxon>Vertebrata</taxon>
        <taxon>Euteleostomi</taxon>
        <taxon>Actinopterygii</taxon>
        <taxon>Neopterygii</taxon>
        <taxon>Teleostei</taxon>
        <taxon>Neoteleostei</taxon>
        <taxon>Acanthomorphata</taxon>
        <taxon>Ovalentaria</taxon>
        <taxon>Blenniimorphae</taxon>
        <taxon>Blenniiformes</taxon>
        <taxon>Gobiesocoidei</taxon>
        <taxon>Gobiesocidae</taxon>
        <taxon>Gobiesocinae</taxon>
        <taxon>Gouania</taxon>
    </lineage>
</organism>
<dbReference type="AlphaFoldDB" id="A0A8C5N5P0"/>
<dbReference type="Ensembl" id="ENSGWIT00000033601.1">
    <property type="protein sequence ID" value="ENSGWIP00000030840.1"/>
    <property type="gene ID" value="ENSGWIG00000016007.1"/>
</dbReference>
<protein>
    <recommendedName>
        <fullName evidence="3">Mitochondrial import inner membrane translocase subunit Tim29</fullName>
    </recommendedName>
</protein>
<dbReference type="OrthoDB" id="5970620at2759"/>
<reference evidence="1" key="1">
    <citation type="submission" date="2020-06" db="EMBL/GenBank/DDBJ databases">
        <authorList>
            <consortium name="Wellcome Sanger Institute Data Sharing"/>
        </authorList>
    </citation>
    <scope>NUCLEOTIDE SEQUENCE [LARGE SCALE GENOMIC DNA]</scope>
</reference>
<reference evidence="1" key="2">
    <citation type="submission" date="2025-08" db="UniProtKB">
        <authorList>
            <consortium name="Ensembl"/>
        </authorList>
    </citation>
    <scope>IDENTIFICATION</scope>
</reference>
<dbReference type="InterPro" id="IPR019322">
    <property type="entry name" value="TIMM29"/>
</dbReference>
<accession>A0A8C5N5P0</accession>
<dbReference type="GeneID" id="114467928"/>